<keyword evidence="1" id="KW-0238">DNA-binding</keyword>
<evidence type="ECO:0000313" key="2">
    <source>
        <dbReference type="Proteomes" id="UP000827976"/>
    </source>
</evidence>
<sequence>MNREAEEERRGGGDGDAVGDGVMYVKVMTDEQMEVLRKQISAYATICEQLVEMHKAMTAQQDSLAGMKLGNLYCDPLMTTGCHRITARQRWTPTPMQLQILENIFDHGNGTPSKQKIKDITAELSQHGQISETNVYNWFQNRRARSKRKQTASLPNNSESEVEAEVESPDEKKSKSERILSHDNLHQVIPASSFHTKEQDHSRTQNIFPSNDSVKPSPTFNQIPFYGSSLSNQRMDHLMGKEYPGNFGFFQPGERYDMLQ</sequence>
<dbReference type="Proteomes" id="UP000827976">
    <property type="component" value="Chromosome 1"/>
</dbReference>
<keyword evidence="2" id="KW-1185">Reference proteome</keyword>
<keyword evidence="1" id="KW-0371">Homeobox</keyword>
<comment type="caution">
    <text evidence="1">The sequence shown here is derived from an EMBL/GenBank/DDBJ whole genome shotgun (WGS) entry which is preliminary data.</text>
</comment>
<accession>A0ACB7WUB8</accession>
<reference evidence="2" key="1">
    <citation type="journal article" date="2022" name="Nat. Commun.">
        <title>Chromosome evolution and the genetic basis of agronomically important traits in greater yam.</title>
        <authorList>
            <person name="Bredeson J.V."/>
            <person name="Lyons J.B."/>
            <person name="Oniyinde I.O."/>
            <person name="Okereke N.R."/>
            <person name="Kolade O."/>
            <person name="Nnabue I."/>
            <person name="Nwadili C.O."/>
            <person name="Hribova E."/>
            <person name="Parker M."/>
            <person name="Nwogha J."/>
            <person name="Shu S."/>
            <person name="Carlson J."/>
            <person name="Kariba R."/>
            <person name="Muthemba S."/>
            <person name="Knop K."/>
            <person name="Barton G.J."/>
            <person name="Sherwood A.V."/>
            <person name="Lopez-Montes A."/>
            <person name="Asiedu R."/>
            <person name="Jamnadass R."/>
            <person name="Muchugi A."/>
            <person name="Goodstein D."/>
            <person name="Egesi C.N."/>
            <person name="Featherston J."/>
            <person name="Asfaw A."/>
            <person name="Simpson G.G."/>
            <person name="Dolezel J."/>
            <person name="Hendre P.S."/>
            <person name="Van Deynze A."/>
            <person name="Kumar P.L."/>
            <person name="Obidiegwu J.E."/>
            <person name="Bhattacharjee R."/>
            <person name="Rokhsar D.S."/>
        </authorList>
    </citation>
    <scope>NUCLEOTIDE SEQUENCE [LARGE SCALE GENOMIC DNA]</scope>
    <source>
        <strain evidence="2">cv. TDa95/00328</strain>
    </source>
</reference>
<organism evidence="1 2">
    <name type="scientific">Dioscorea alata</name>
    <name type="common">Purple yam</name>
    <dbReference type="NCBI Taxonomy" id="55571"/>
    <lineage>
        <taxon>Eukaryota</taxon>
        <taxon>Viridiplantae</taxon>
        <taxon>Streptophyta</taxon>
        <taxon>Embryophyta</taxon>
        <taxon>Tracheophyta</taxon>
        <taxon>Spermatophyta</taxon>
        <taxon>Magnoliopsida</taxon>
        <taxon>Liliopsida</taxon>
        <taxon>Dioscoreales</taxon>
        <taxon>Dioscoreaceae</taxon>
        <taxon>Dioscorea</taxon>
    </lineage>
</organism>
<dbReference type="EMBL" id="CM037011">
    <property type="protein sequence ID" value="KAH7692028.1"/>
    <property type="molecule type" value="Genomic_DNA"/>
</dbReference>
<name>A0ACB7WUB8_DIOAL</name>
<gene>
    <name evidence="1" type="ORF">IHE45_01G039000</name>
</gene>
<proteinExistence type="predicted"/>
<protein>
    <submittedName>
        <fullName evidence="1">Homeobox domain-containing protein</fullName>
    </submittedName>
</protein>
<evidence type="ECO:0000313" key="1">
    <source>
        <dbReference type="EMBL" id="KAH7692028.1"/>
    </source>
</evidence>